<keyword evidence="4" id="KW-0805">Transcription regulation</keyword>
<evidence type="ECO:0000259" key="10">
    <source>
        <dbReference type="PROSITE" id="PS50112"/>
    </source>
</evidence>
<dbReference type="PANTHER" id="PTHR23043">
    <property type="entry name" value="HYPOXIA-INDUCIBLE FACTOR 1 ALPHA"/>
    <property type="match status" value="1"/>
</dbReference>
<dbReference type="InterPro" id="IPR013767">
    <property type="entry name" value="PAS_fold"/>
</dbReference>
<evidence type="ECO:0000313" key="12">
    <source>
        <dbReference type="Proteomes" id="UP001461498"/>
    </source>
</evidence>
<dbReference type="Gene3D" id="3.30.450.20">
    <property type="entry name" value="PAS domain"/>
    <property type="match status" value="2"/>
</dbReference>
<dbReference type="InterPro" id="IPR013655">
    <property type="entry name" value="PAS_fold_3"/>
</dbReference>
<accession>A0AAW1CIE9</accession>
<evidence type="ECO:0000256" key="5">
    <source>
        <dbReference type="ARBA" id="ARBA00023125"/>
    </source>
</evidence>
<evidence type="ECO:0000256" key="4">
    <source>
        <dbReference type="ARBA" id="ARBA00023015"/>
    </source>
</evidence>
<comment type="subcellular location">
    <subcellularLocation>
        <location evidence="1">Nucleus</location>
    </subcellularLocation>
</comment>
<keyword evidence="12" id="KW-1185">Reference proteome</keyword>
<keyword evidence="6" id="KW-0010">Activator</keyword>
<dbReference type="SMART" id="SM00091">
    <property type="entry name" value="PAS"/>
    <property type="match status" value="2"/>
</dbReference>
<dbReference type="AlphaFoldDB" id="A0AAW1CIE9"/>
<keyword evidence="9" id="KW-0379">Hydroxylation</keyword>
<evidence type="ECO:0000313" key="11">
    <source>
        <dbReference type="EMBL" id="KAK9497140.1"/>
    </source>
</evidence>
<evidence type="ECO:0000256" key="3">
    <source>
        <dbReference type="ARBA" id="ARBA00022843"/>
    </source>
</evidence>
<dbReference type="CDD" id="cd00130">
    <property type="entry name" value="PAS"/>
    <property type="match status" value="2"/>
</dbReference>
<sequence>MRLVIANLRITNMLKTIGVKKDIAKSDIYDQHYLQAIGGIVLVISIEGDIVFVSNNVASYLGISQVDLLGHSFFDMIHPCDHQDIRDLLSGKMKVNGQISLFVRVKCSQSSKGRTINLKAASYKVLHIIGRYIKIDESPKERFGFVTVATPIPHPADIEIPLGSHTFLSKHSLDMKFTYADERMTEFLGYNPDDLIGESLYNFHHVEDNKEIMKSFKSLFEKGQSETCRYRFMAQGGGYIWVCTQATVLYCDKKNIPLSVVCVNYVISGKHNEIEICSREQIEWIKDKNDTELSQVFEKTKLSEIFPATVNPSSSCVTTPANKTGPYSSTAQLLSAVQPVKPDQINAGQSPRPRLATSEIFAPRTADMDKGFLTFSDDESGLTELKEEPEDLTHLAPTAGDACVPLSIPPFLCADVMSDILSDDYSPLINHDKKTPLFSSYSSDNPSRSMSPVLTQNNGSGGLNTLCSLVEDCSSPLEDGNPMGTLLCLDLDEPDKTAFIDLPAATANTLPLLTPSDLLWDDVSNAASLLSQSYSLGVEIRTDSIEDFSCLASFLQSDDETVTKSVTCPQRAFTAQHSPQRNLLDFEKRKRLSSVQDEAVKKRKHGPPDSSVLMNLLIDGRDINTGYNCFDGNRQDSSSISLSSSIDP</sequence>
<dbReference type="PROSITE" id="PS50112">
    <property type="entry name" value="PAS"/>
    <property type="match status" value="2"/>
</dbReference>
<evidence type="ECO:0000256" key="9">
    <source>
        <dbReference type="ARBA" id="ARBA00023278"/>
    </source>
</evidence>
<dbReference type="GO" id="GO:0071456">
    <property type="term" value="P:cellular response to hypoxia"/>
    <property type="evidence" value="ECO:0007669"/>
    <property type="project" value="TreeGrafter"/>
</dbReference>
<evidence type="ECO:0000256" key="7">
    <source>
        <dbReference type="ARBA" id="ARBA00023163"/>
    </source>
</evidence>
<dbReference type="EMBL" id="JAPXFL010000015">
    <property type="protein sequence ID" value="KAK9497139.1"/>
    <property type="molecule type" value="Genomic_DNA"/>
</dbReference>
<dbReference type="GO" id="GO:0005634">
    <property type="term" value="C:nucleus"/>
    <property type="evidence" value="ECO:0007669"/>
    <property type="project" value="UniProtKB-SubCell"/>
</dbReference>
<dbReference type="FunFam" id="3.30.450.20:FF:000015">
    <property type="entry name" value="Hypoxia-inducible factor 1-alpha isoform 1"/>
    <property type="match status" value="1"/>
</dbReference>
<name>A0AAW1CIE9_9HEMI</name>
<dbReference type="PANTHER" id="PTHR23043:SF17">
    <property type="entry name" value="PROTEIN SIMILAR"/>
    <property type="match status" value="1"/>
</dbReference>
<keyword evidence="3" id="KW-0832">Ubl conjugation</keyword>
<dbReference type="GO" id="GO:0010557">
    <property type="term" value="P:positive regulation of macromolecule biosynthetic process"/>
    <property type="evidence" value="ECO:0007669"/>
    <property type="project" value="UniProtKB-ARBA"/>
</dbReference>
<keyword evidence="2" id="KW-0677">Repeat</keyword>
<evidence type="ECO:0000256" key="6">
    <source>
        <dbReference type="ARBA" id="ARBA00023159"/>
    </source>
</evidence>
<gene>
    <name evidence="11" type="ORF">O3M35_004513</name>
</gene>
<keyword evidence="8" id="KW-0539">Nucleus</keyword>
<evidence type="ECO:0000256" key="1">
    <source>
        <dbReference type="ARBA" id="ARBA00004123"/>
    </source>
</evidence>
<dbReference type="Pfam" id="PF00989">
    <property type="entry name" value="PAS"/>
    <property type="match status" value="1"/>
</dbReference>
<evidence type="ECO:0000256" key="8">
    <source>
        <dbReference type="ARBA" id="ARBA00023242"/>
    </source>
</evidence>
<keyword evidence="7" id="KW-0804">Transcription</keyword>
<protein>
    <recommendedName>
        <fullName evidence="10">PAS domain-containing protein</fullName>
    </recommendedName>
</protein>
<proteinExistence type="predicted"/>
<dbReference type="SUPFAM" id="SSF55785">
    <property type="entry name" value="PYP-like sensor domain (PAS domain)"/>
    <property type="match status" value="2"/>
</dbReference>
<evidence type="ECO:0000256" key="2">
    <source>
        <dbReference type="ARBA" id="ARBA00022737"/>
    </source>
</evidence>
<dbReference type="EMBL" id="JAPXFL010000015">
    <property type="protein sequence ID" value="KAK9497140.1"/>
    <property type="molecule type" value="Genomic_DNA"/>
</dbReference>
<feature type="domain" description="PAS" evidence="10">
    <location>
        <begin position="172"/>
        <end position="223"/>
    </location>
</feature>
<dbReference type="NCBIfam" id="TIGR00229">
    <property type="entry name" value="sensory_box"/>
    <property type="match status" value="1"/>
</dbReference>
<dbReference type="InterPro" id="IPR000014">
    <property type="entry name" value="PAS"/>
</dbReference>
<dbReference type="InterPro" id="IPR035965">
    <property type="entry name" value="PAS-like_dom_sf"/>
</dbReference>
<dbReference type="Proteomes" id="UP001461498">
    <property type="component" value="Unassembled WGS sequence"/>
</dbReference>
<keyword evidence="5" id="KW-0238">DNA-binding</keyword>
<comment type="caution">
    <text evidence="11">The sequence shown here is derived from an EMBL/GenBank/DDBJ whole genome shotgun (WGS) entry which is preliminary data.</text>
</comment>
<organism evidence="11 12">
    <name type="scientific">Rhynocoris fuscipes</name>
    <dbReference type="NCBI Taxonomy" id="488301"/>
    <lineage>
        <taxon>Eukaryota</taxon>
        <taxon>Metazoa</taxon>
        <taxon>Ecdysozoa</taxon>
        <taxon>Arthropoda</taxon>
        <taxon>Hexapoda</taxon>
        <taxon>Insecta</taxon>
        <taxon>Pterygota</taxon>
        <taxon>Neoptera</taxon>
        <taxon>Paraneoptera</taxon>
        <taxon>Hemiptera</taxon>
        <taxon>Heteroptera</taxon>
        <taxon>Panheteroptera</taxon>
        <taxon>Cimicomorpha</taxon>
        <taxon>Reduviidae</taxon>
        <taxon>Harpactorinae</taxon>
        <taxon>Harpactorini</taxon>
        <taxon>Rhynocoris</taxon>
    </lineage>
</organism>
<feature type="domain" description="PAS" evidence="10">
    <location>
        <begin position="34"/>
        <end position="96"/>
    </location>
</feature>
<dbReference type="GO" id="GO:0000981">
    <property type="term" value="F:DNA-binding transcription factor activity, RNA polymerase II-specific"/>
    <property type="evidence" value="ECO:0007669"/>
    <property type="project" value="TreeGrafter"/>
</dbReference>
<dbReference type="Pfam" id="PF08447">
    <property type="entry name" value="PAS_3"/>
    <property type="match status" value="1"/>
</dbReference>
<dbReference type="GO" id="GO:0000977">
    <property type="term" value="F:RNA polymerase II transcription regulatory region sequence-specific DNA binding"/>
    <property type="evidence" value="ECO:0007669"/>
    <property type="project" value="TreeGrafter"/>
</dbReference>
<reference evidence="11 12" key="1">
    <citation type="submission" date="2022-12" db="EMBL/GenBank/DDBJ databases">
        <title>Chromosome-level genome assembly of true bugs.</title>
        <authorList>
            <person name="Ma L."/>
            <person name="Li H."/>
        </authorList>
    </citation>
    <scope>NUCLEOTIDE SEQUENCE [LARGE SCALE GENOMIC DNA]</scope>
    <source>
        <strain evidence="11">Lab_2022b</strain>
    </source>
</reference>